<name>A0A8S1HA44_9PELO</name>
<organism evidence="1 2">
    <name type="scientific">Caenorhabditis auriculariae</name>
    <dbReference type="NCBI Taxonomy" id="2777116"/>
    <lineage>
        <taxon>Eukaryota</taxon>
        <taxon>Metazoa</taxon>
        <taxon>Ecdysozoa</taxon>
        <taxon>Nematoda</taxon>
        <taxon>Chromadorea</taxon>
        <taxon>Rhabditida</taxon>
        <taxon>Rhabditina</taxon>
        <taxon>Rhabditomorpha</taxon>
        <taxon>Rhabditoidea</taxon>
        <taxon>Rhabditidae</taxon>
        <taxon>Peloderinae</taxon>
        <taxon>Caenorhabditis</taxon>
    </lineage>
</organism>
<evidence type="ECO:0000313" key="1">
    <source>
        <dbReference type="EMBL" id="CAD6191571.1"/>
    </source>
</evidence>
<proteinExistence type="predicted"/>
<dbReference type="Proteomes" id="UP000835052">
    <property type="component" value="Unassembled WGS sequence"/>
</dbReference>
<evidence type="ECO:0000313" key="2">
    <source>
        <dbReference type="Proteomes" id="UP000835052"/>
    </source>
</evidence>
<accession>A0A8S1HA44</accession>
<keyword evidence="2" id="KW-1185">Reference proteome</keyword>
<protein>
    <submittedName>
        <fullName evidence="1">Uncharacterized protein</fullName>
    </submittedName>
</protein>
<reference evidence="1" key="1">
    <citation type="submission" date="2020-10" db="EMBL/GenBank/DDBJ databases">
        <authorList>
            <person name="Kikuchi T."/>
        </authorList>
    </citation>
    <scope>NUCLEOTIDE SEQUENCE</scope>
    <source>
        <strain evidence="1">NKZ352</strain>
    </source>
</reference>
<dbReference type="EMBL" id="CAJGYM010000022">
    <property type="protein sequence ID" value="CAD6191571.1"/>
    <property type="molecule type" value="Genomic_DNA"/>
</dbReference>
<sequence>MSGTLCDIRLEWNDLQKIENYFDDLLRTVRVSEIERAVFIIGRDEDGIYLKLKFIPIVQPFSDTLNDKACITNLEYDQDELYCYNVEYEQHAEKLNKASIGLQTGKPYAKKKF</sequence>
<dbReference type="AlphaFoldDB" id="A0A8S1HA44"/>
<comment type="caution">
    <text evidence="1">The sequence shown here is derived from an EMBL/GenBank/DDBJ whole genome shotgun (WGS) entry which is preliminary data.</text>
</comment>
<gene>
    <name evidence="1" type="ORF">CAUJ_LOCUS7490</name>
</gene>